<dbReference type="InterPro" id="IPR012960">
    <property type="entry name" value="Dyskerin-like"/>
</dbReference>
<feature type="compositionally biased region" description="Acidic residues" evidence="3">
    <location>
        <begin position="476"/>
        <end position="485"/>
    </location>
</feature>
<dbReference type="GO" id="GO:0031120">
    <property type="term" value="P:snRNA pseudouridine synthesis"/>
    <property type="evidence" value="ECO:0007669"/>
    <property type="project" value="TreeGrafter"/>
</dbReference>
<accession>A0A6D2LKK7</accession>
<dbReference type="CDD" id="cd02572">
    <property type="entry name" value="PseudoU_synth_hDyskerin"/>
    <property type="match status" value="1"/>
</dbReference>
<dbReference type="InterPro" id="IPR004521">
    <property type="entry name" value="Uncharacterised_CHP00451"/>
</dbReference>
<feature type="compositionally biased region" description="Basic and acidic residues" evidence="3">
    <location>
        <begin position="422"/>
        <end position="436"/>
    </location>
</feature>
<dbReference type="CDD" id="cd21148">
    <property type="entry name" value="PUA_Cbf5"/>
    <property type="match status" value="1"/>
</dbReference>
<dbReference type="NCBIfam" id="TIGR00451">
    <property type="entry name" value="unchar_dom_2"/>
    <property type="match status" value="1"/>
</dbReference>
<dbReference type="SUPFAM" id="SSF88697">
    <property type="entry name" value="PUA domain-like"/>
    <property type="match status" value="1"/>
</dbReference>
<feature type="compositionally biased region" description="Basic and acidic residues" evidence="3">
    <location>
        <begin position="382"/>
        <end position="397"/>
    </location>
</feature>
<dbReference type="NCBIfam" id="TIGR00425">
    <property type="entry name" value="CBF5"/>
    <property type="match status" value="1"/>
</dbReference>
<evidence type="ECO:0000256" key="2">
    <source>
        <dbReference type="ARBA" id="ARBA00023235"/>
    </source>
</evidence>
<dbReference type="GO" id="GO:1990481">
    <property type="term" value="P:mRNA pseudouridine synthesis"/>
    <property type="evidence" value="ECO:0007669"/>
    <property type="project" value="TreeGrafter"/>
</dbReference>
<evidence type="ECO:0000259" key="5">
    <source>
        <dbReference type="SMART" id="SM01136"/>
    </source>
</evidence>
<feature type="region of interest" description="Disordered" evidence="3">
    <location>
        <begin position="382"/>
        <end position="404"/>
    </location>
</feature>
<dbReference type="Pfam" id="PF08068">
    <property type="entry name" value="DKCLD"/>
    <property type="match status" value="1"/>
</dbReference>
<comment type="caution">
    <text evidence="6">The sequence shown here is derived from an EMBL/GenBank/DDBJ whole genome shotgun (WGS) entry which is preliminary data.</text>
</comment>
<dbReference type="GO" id="GO:0009982">
    <property type="term" value="F:pseudouridine synthase activity"/>
    <property type="evidence" value="ECO:0007669"/>
    <property type="project" value="InterPro"/>
</dbReference>
<feature type="domain" description="Dyskerin-like" evidence="5">
    <location>
        <begin position="36"/>
        <end position="94"/>
    </location>
</feature>
<evidence type="ECO:0000256" key="3">
    <source>
        <dbReference type="SAM" id="MobiDB-lite"/>
    </source>
</evidence>
<dbReference type="SMART" id="SM00359">
    <property type="entry name" value="PUA"/>
    <property type="match status" value="1"/>
</dbReference>
<dbReference type="PANTHER" id="PTHR23127:SF0">
    <property type="entry name" value="H_ACA RIBONUCLEOPROTEIN COMPLEX SUBUNIT DKC1"/>
    <property type="match status" value="1"/>
</dbReference>
<dbReference type="InterPro" id="IPR015947">
    <property type="entry name" value="PUA-like_sf"/>
</dbReference>
<feature type="compositionally biased region" description="Basic and acidic residues" evidence="3">
    <location>
        <begin position="1"/>
        <end position="16"/>
    </location>
</feature>
<dbReference type="Gene3D" id="3.30.2350.10">
    <property type="entry name" value="Pseudouridine synthase"/>
    <property type="match status" value="1"/>
</dbReference>
<proteinExistence type="inferred from homology"/>
<feature type="domain" description="PUA" evidence="4">
    <location>
        <begin position="285"/>
        <end position="359"/>
    </location>
</feature>
<keyword evidence="2" id="KW-0413">Isomerase</keyword>
<feature type="region of interest" description="Disordered" evidence="3">
    <location>
        <begin position="1"/>
        <end position="20"/>
    </location>
</feature>
<dbReference type="OrthoDB" id="10250002at2759"/>
<dbReference type="SMART" id="SM01136">
    <property type="entry name" value="DKCLD"/>
    <property type="match status" value="1"/>
</dbReference>
<reference evidence="6" key="1">
    <citation type="submission" date="2020-01" db="EMBL/GenBank/DDBJ databases">
        <authorList>
            <person name="Mishra B."/>
        </authorList>
    </citation>
    <scope>NUCLEOTIDE SEQUENCE [LARGE SCALE GENOMIC DNA]</scope>
</reference>
<dbReference type="Pfam" id="PF16198">
    <property type="entry name" value="TruB_C_2"/>
    <property type="match status" value="1"/>
</dbReference>
<dbReference type="GO" id="GO:0031429">
    <property type="term" value="C:box H/ACA snoRNP complex"/>
    <property type="evidence" value="ECO:0007669"/>
    <property type="project" value="TreeGrafter"/>
</dbReference>
<dbReference type="InterPro" id="IPR002501">
    <property type="entry name" value="PsdUridine_synth_N"/>
</dbReference>
<dbReference type="InterPro" id="IPR032819">
    <property type="entry name" value="TruB_C"/>
</dbReference>
<dbReference type="InterPro" id="IPR020103">
    <property type="entry name" value="PsdUridine_synth_cat_dom_sf"/>
</dbReference>
<dbReference type="EMBL" id="CACVBM020001829">
    <property type="protein sequence ID" value="CAA7060564.1"/>
    <property type="molecule type" value="Genomic_DNA"/>
</dbReference>
<comment type="similarity">
    <text evidence="1">Belongs to the pseudouridine synthase TruB family.</text>
</comment>
<gene>
    <name evidence="6" type="ORF">MERR_LOCUS47800</name>
</gene>
<dbReference type="PANTHER" id="PTHR23127">
    <property type="entry name" value="CENTROMERE/MICROTUBULE BINDING PROTEIN CBF5"/>
    <property type="match status" value="1"/>
</dbReference>
<dbReference type="PROSITE" id="PS50890">
    <property type="entry name" value="PUA"/>
    <property type="match status" value="1"/>
</dbReference>
<dbReference type="Pfam" id="PF01472">
    <property type="entry name" value="PUA"/>
    <property type="match status" value="1"/>
</dbReference>
<dbReference type="InterPro" id="IPR004802">
    <property type="entry name" value="tRNA_PsdUridine_synth_B_fam"/>
</dbReference>
<dbReference type="InterPro" id="IPR002478">
    <property type="entry name" value="PUA"/>
</dbReference>
<dbReference type="GO" id="GO:0031118">
    <property type="term" value="P:rRNA pseudouridine synthesis"/>
    <property type="evidence" value="ECO:0007669"/>
    <property type="project" value="TreeGrafter"/>
</dbReference>
<dbReference type="GO" id="GO:0003723">
    <property type="term" value="F:RNA binding"/>
    <property type="evidence" value="ECO:0007669"/>
    <property type="project" value="InterPro"/>
</dbReference>
<keyword evidence="7" id="KW-1185">Reference proteome</keyword>
<dbReference type="FunFam" id="3.30.2350.10:FF:000001">
    <property type="entry name" value="H/ACA ribonucleoprotein complex subunit CBF5"/>
    <property type="match status" value="1"/>
</dbReference>
<evidence type="ECO:0000313" key="6">
    <source>
        <dbReference type="EMBL" id="CAA7060564.1"/>
    </source>
</evidence>
<dbReference type="Proteomes" id="UP000467841">
    <property type="component" value="Unassembled WGS sequence"/>
</dbReference>
<sequence length="514" mass="56821">MTKVEISHTEKKKSDGVDADTGDYMIKPQSFTPAIDTSHWPILLKNYNLLNVHTGHYTPTSSGYSPLKRPLREYIKYGIINLDKPSNPSSHEVVAWIKRILQVEKTGHSGTLDPKVTGNLIVSIDRATRLVKSQQGAGKEYVCVARLHSAVSDVTKVARALESLTRAVFQRPPLISAVKRQLRVRTIYQSKLLEYDANRHLVVFWVSCEAGTYIRTMCVHLGLLLGVGGHMQELRRVRSGILGENDNMVTMHDVMDAQHVYKSTGDETYLRRVIMPLEMILTSYKRLVVTDSSVNAICYGAKLMIPGLLRFENDIDVGTEVVLMTNKGEAIAIGIAEMTTSVMATCDHGMVAKIKRVVMDRDTYPRKWGLGPRASMKKKLIADGKLDKHGKPNEKTPVEWSRNVVLPTGGDALVAGASAAAPEKDDNEAVEKKVEAENGEGGEAGKRKRGDSSESPAPVSTKSEKKNKKKSKETEEAAVDGEDESAAEKSDKKNKKKKNNNNNNKDGEDDEKLE</sequence>
<dbReference type="Gene3D" id="2.30.130.10">
    <property type="entry name" value="PUA domain"/>
    <property type="match status" value="1"/>
</dbReference>
<protein>
    <submittedName>
        <fullName evidence="6">Uncharacterized protein</fullName>
    </submittedName>
</protein>
<organism evidence="6 7">
    <name type="scientific">Microthlaspi erraticum</name>
    <dbReference type="NCBI Taxonomy" id="1685480"/>
    <lineage>
        <taxon>Eukaryota</taxon>
        <taxon>Viridiplantae</taxon>
        <taxon>Streptophyta</taxon>
        <taxon>Embryophyta</taxon>
        <taxon>Tracheophyta</taxon>
        <taxon>Spermatophyta</taxon>
        <taxon>Magnoliopsida</taxon>
        <taxon>eudicotyledons</taxon>
        <taxon>Gunneridae</taxon>
        <taxon>Pentapetalae</taxon>
        <taxon>rosids</taxon>
        <taxon>malvids</taxon>
        <taxon>Brassicales</taxon>
        <taxon>Brassicaceae</taxon>
        <taxon>Coluteocarpeae</taxon>
        <taxon>Microthlaspi</taxon>
    </lineage>
</organism>
<dbReference type="SUPFAM" id="SSF55120">
    <property type="entry name" value="Pseudouridine synthase"/>
    <property type="match status" value="1"/>
</dbReference>
<name>A0A6D2LKK7_9BRAS</name>
<evidence type="ECO:0000259" key="4">
    <source>
        <dbReference type="SMART" id="SM00359"/>
    </source>
</evidence>
<dbReference type="Pfam" id="PF01509">
    <property type="entry name" value="TruB_N"/>
    <property type="match status" value="1"/>
</dbReference>
<evidence type="ECO:0000313" key="7">
    <source>
        <dbReference type="Proteomes" id="UP000467841"/>
    </source>
</evidence>
<feature type="region of interest" description="Disordered" evidence="3">
    <location>
        <begin position="418"/>
        <end position="514"/>
    </location>
</feature>
<dbReference type="InterPro" id="IPR036974">
    <property type="entry name" value="PUA_sf"/>
</dbReference>
<dbReference type="AlphaFoldDB" id="A0A6D2LKK7"/>
<evidence type="ECO:0000256" key="1">
    <source>
        <dbReference type="ARBA" id="ARBA00008999"/>
    </source>
</evidence>
<dbReference type="NCBIfam" id="NF003280">
    <property type="entry name" value="PRK04270.1"/>
    <property type="match status" value="1"/>
</dbReference>
<dbReference type="GO" id="GO:0000495">
    <property type="term" value="P:box H/ACA sno(s)RNA 3'-end processing"/>
    <property type="evidence" value="ECO:0007669"/>
    <property type="project" value="TreeGrafter"/>
</dbReference>